<dbReference type="OrthoDB" id="9805863at2"/>
<evidence type="ECO:0000256" key="5">
    <source>
        <dbReference type="RuleBase" id="RU363041"/>
    </source>
</evidence>
<dbReference type="Proteomes" id="UP000091979">
    <property type="component" value="Unassembled WGS sequence"/>
</dbReference>
<comment type="similarity">
    <text evidence="5">Belongs to the 4-toluene sulfonate uptake permease (TSUP) (TC 2.A.102) family.</text>
</comment>
<dbReference type="PANTHER" id="PTHR43701:SF2">
    <property type="entry name" value="MEMBRANE TRANSPORTER PROTEIN YJNA-RELATED"/>
    <property type="match status" value="1"/>
</dbReference>
<evidence type="ECO:0000256" key="1">
    <source>
        <dbReference type="ARBA" id="ARBA00004141"/>
    </source>
</evidence>
<feature type="transmembrane region" description="Helical" evidence="5">
    <location>
        <begin position="165"/>
        <end position="186"/>
    </location>
</feature>
<name>A0A1B7XG64_9BACT</name>
<evidence type="ECO:0000313" key="6">
    <source>
        <dbReference type="EMBL" id="OBQ54500.1"/>
    </source>
</evidence>
<proteinExistence type="inferred from homology"/>
<feature type="transmembrane region" description="Helical" evidence="5">
    <location>
        <begin position="96"/>
        <end position="116"/>
    </location>
</feature>
<sequence>MLLIAAVATLFLSFLFALGGVGSAAVLVPVLHSLGMALSVARPLGLLINTLTLSSASFVNIRSGKIRVREWLPLLGASLCSAPAGAYASTVVPEGVLLYFFAVFLTLAGLVMLIGIKKTGTKEAMGTGTQLFWGGVSGFISGLLGIGSGGIVVPILGLMNFAPKRIAAITSLIVPVASFSGFMAYLQMGDVSLFLAVVCGGLAVIGGYAGTSIMHRFLSQNSIRTFLACTMLLMACKIVYDML</sequence>
<evidence type="ECO:0000256" key="2">
    <source>
        <dbReference type="ARBA" id="ARBA00022692"/>
    </source>
</evidence>
<keyword evidence="5" id="KW-1003">Cell membrane</keyword>
<comment type="caution">
    <text evidence="6">The sequence shown here is derived from an EMBL/GenBank/DDBJ whole genome shotgun (WGS) entry which is preliminary data.</text>
</comment>
<dbReference type="AlphaFoldDB" id="A0A1B7XG64"/>
<protein>
    <recommendedName>
        <fullName evidence="5">Probable membrane transporter protein</fullName>
    </recommendedName>
</protein>
<dbReference type="RefSeq" id="WP_066853388.1">
    <property type="nucleotide sequence ID" value="NZ_JXMS01000007.1"/>
</dbReference>
<organism evidence="6 7">
    <name type="scientific">Halodesulfovibrio spirochaetisodalis</name>
    <dbReference type="NCBI Taxonomy" id="1560234"/>
    <lineage>
        <taxon>Bacteria</taxon>
        <taxon>Pseudomonadati</taxon>
        <taxon>Thermodesulfobacteriota</taxon>
        <taxon>Desulfovibrionia</taxon>
        <taxon>Desulfovibrionales</taxon>
        <taxon>Desulfovibrionaceae</taxon>
        <taxon>Halodesulfovibrio</taxon>
    </lineage>
</organism>
<dbReference type="EMBL" id="JXMS01000007">
    <property type="protein sequence ID" value="OBQ54500.1"/>
    <property type="molecule type" value="Genomic_DNA"/>
</dbReference>
<dbReference type="GO" id="GO:0005886">
    <property type="term" value="C:plasma membrane"/>
    <property type="evidence" value="ECO:0007669"/>
    <property type="project" value="UniProtKB-SubCell"/>
</dbReference>
<feature type="transmembrane region" description="Helical" evidence="5">
    <location>
        <begin position="40"/>
        <end position="59"/>
    </location>
</feature>
<dbReference type="STRING" id="1560234.SP90_05445"/>
<keyword evidence="3 5" id="KW-1133">Transmembrane helix</keyword>
<feature type="transmembrane region" description="Helical" evidence="5">
    <location>
        <begin position="193"/>
        <end position="211"/>
    </location>
</feature>
<dbReference type="PANTHER" id="PTHR43701">
    <property type="entry name" value="MEMBRANE TRANSPORTER PROTEIN MJ0441-RELATED"/>
    <property type="match status" value="1"/>
</dbReference>
<dbReference type="Pfam" id="PF01925">
    <property type="entry name" value="TauE"/>
    <property type="match status" value="1"/>
</dbReference>
<evidence type="ECO:0000313" key="7">
    <source>
        <dbReference type="Proteomes" id="UP000091979"/>
    </source>
</evidence>
<dbReference type="PATRIC" id="fig|1560234.3.peg.3060"/>
<keyword evidence="4 5" id="KW-0472">Membrane</keyword>
<reference evidence="6 7" key="1">
    <citation type="submission" date="2015-01" db="EMBL/GenBank/DDBJ databases">
        <title>Desulfovibrio sp. JC271 draft genome sequence.</title>
        <authorList>
            <person name="Shivani Y."/>
            <person name="Subhash Y."/>
            <person name="Sasikala C."/>
            <person name="Ramana C.V."/>
        </authorList>
    </citation>
    <scope>NUCLEOTIDE SEQUENCE [LARGE SCALE GENOMIC DNA]</scope>
    <source>
        <strain evidence="6 7">JC271</strain>
    </source>
</reference>
<keyword evidence="7" id="KW-1185">Reference proteome</keyword>
<dbReference type="InterPro" id="IPR051598">
    <property type="entry name" value="TSUP/Inactive_protease-like"/>
</dbReference>
<evidence type="ECO:0000256" key="3">
    <source>
        <dbReference type="ARBA" id="ARBA00022989"/>
    </source>
</evidence>
<keyword evidence="2 5" id="KW-0812">Transmembrane</keyword>
<gene>
    <name evidence="6" type="ORF">SP90_05445</name>
</gene>
<comment type="subcellular location">
    <subcellularLocation>
        <location evidence="5">Cell membrane</location>
        <topology evidence="5">Multi-pass membrane protein</topology>
    </subcellularLocation>
    <subcellularLocation>
        <location evidence="1">Membrane</location>
        <topology evidence="1">Multi-pass membrane protein</topology>
    </subcellularLocation>
</comment>
<accession>A0A1B7XG64</accession>
<dbReference type="InterPro" id="IPR002781">
    <property type="entry name" value="TM_pro_TauE-like"/>
</dbReference>
<feature type="transmembrane region" description="Helical" evidence="5">
    <location>
        <begin position="136"/>
        <end position="159"/>
    </location>
</feature>
<evidence type="ECO:0000256" key="4">
    <source>
        <dbReference type="ARBA" id="ARBA00023136"/>
    </source>
</evidence>